<dbReference type="Pfam" id="PF01523">
    <property type="entry name" value="PmbA_TldD_1st"/>
    <property type="match status" value="1"/>
</dbReference>
<dbReference type="InterPro" id="IPR045570">
    <property type="entry name" value="Metalloprtase-TldD/E_cen_dom"/>
</dbReference>
<dbReference type="PANTHER" id="PTHR30624">
    <property type="entry name" value="UNCHARACTERIZED PROTEIN TLDD AND PMBA"/>
    <property type="match status" value="1"/>
</dbReference>
<feature type="domain" description="Metalloprotease TldD/E N-terminal" evidence="5">
    <location>
        <begin position="21"/>
        <end position="81"/>
    </location>
</feature>
<dbReference type="Proteomes" id="UP000255423">
    <property type="component" value="Unassembled WGS sequence"/>
</dbReference>
<evidence type="ECO:0000256" key="2">
    <source>
        <dbReference type="ARBA" id="ARBA00022670"/>
    </source>
</evidence>
<dbReference type="PIRSF" id="PIRSF004919">
    <property type="entry name" value="TldD"/>
    <property type="match status" value="1"/>
</dbReference>
<evidence type="ECO:0000256" key="1">
    <source>
        <dbReference type="ARBA" id="ARBA00005836"/>
    </source>
</evidence>
<evidence type="ECO:0000256" key="4">
    <source>
        <dbReference type="ARBA" id="ARBA00023049"/>
    </source>
</evidence>
<dbReference type="GO" id="GO:0008237">
    <property type="term" value="F:metallopeptidase activity"/>
    <property type="evidence" value="ECO:0007669"/>
    <property type="project" value="UniProtKB-KW"/>
</dbReference>
<dbReference type="PANTHER" id="PTHR30624:SF4">
    <property type="entry name" value="METALLOPROTEASE TLDD"/>
    <property type="match status" value="1"/>
</dbReference>
<comment type="similarity">
    <text evidence="1">Belongs to the peptidase U62 family.</text>
</comment>
<dbReference type="Pfam" id="PF19290">
    <property type="entry name" value="PmbA_TldD_2nd"/>
    <property type="match status" value="1"/>
</dbReference>
<proteinExistence type="inferred from homology"/>
<reference evidence="8 9" key="1">
    <citation type="submission" date="2017-08" db="EMBL/GenBank/DDBJ databases">
        <authorList>
            <person name="de Groot N.N."/>
        </authorList>
    </citation>
    <scope>NUCLEOTIDE SEQUENCE [LARGE SCALE GENOMIC DNA]</scope>
    <source>
        <strain evidence="8 9">HM2</strain>
    </source>
</reference>
<dbReference type="RefSeq" id="WP_109573571.1">
    <property type="nucleotide sequence ID" value="NZ_UHJL01000005.1"/>
</dbReference>
<dbReference type="InterPro" id="IPR036059">
    <property type="entry name" value="TldD/PmbA_sf"/>
</dbReference>
<evidence type="ECO:0008006" key="10">
    <source>
        <dbReference type="Google" id="ProtNLM"/>
    </source>
</evidence>
<dbReference type="GO" id="GO:0005829">
    <property type="term" value="C:cytosol"/>
    <property type="evidence" value="ECO:0007669"/>
    <property type="project" value="TreeGrafter"/>
</dbReference>
<dbReference type="GO" id="GO:0006508">
    <property type="term" value="P:proteolysis"/>
    <property type="evidence" value="ECO:0007669"/>
    <property type="project" value="UniProtKB-KW"/>
</dbReference>
<keyword evidence="2" id="KW-0645">Protease</keyword>
<dbReference type="Pfam" id="PF19289">
    <property type="entry name" value="PmbA_TldD_3rd"/>
    <property type="match status" value="1"/>
</dbReference>
<dbReference type="InterPro" id="IPR051463">
    <property type="entry name" value="Peptidase_U62_metallo"/>
</dbReference>
<evidence type="ECO:0000259" key="5">
    <source>
        <dbReference type="Pfam" id="PF01523"/>
    </source>
</evidence>
<dbReference type="AlphaFoldDB" id="A0A380S8V0"/>
<evidence type="ECO:0000256" key="3">
    <source>
        <dbReference type="ARBA" id="ARBA00022801"/>
    </source>
</evidence>
<dbReference type="SUPFAM" id="SSF111283">
    <property type="entry name" value="Putative modulator of DNA gyrase, PmbA/TldD"/>
    <property type="match status" value="1"/>
</dbReference>
<evidence type="ECO:0000259" key="6">
    <source>
        <dbReference type="Pfam" id="PF19289"/>
    </source>
</evidence>
<keyword evidence="3" id="KW-0378">Hydrolase</keyword>
<name>A0A380S8V0_FIBSU</name>
<dbReference type="Gene3D" id="3.30.2290.10">
    <property type="entry name" value="PmbA/TldD superfamily"/>
    <property type="match status" value="1"/>
</dbReference>
<evidence type="ECO:0000313" key="8">
    <source>
        <dbReference type="EMBL" id="SUQ25954.1"/>
    </source>
</evidence>
<dbReference type="InterPro" id="IPR002510">
    <property type="entry name" value="Metalloprtase-TldD/E_N"/>
</dbReference>
<dbReference type="InterPro" id="IPR035068">
    <property type="entry name" value="TldD/PmbA_N"/>
</dbReference>
<feature type="domain" description="Metalloprotease TldD/E central" evidence="7">
    <location>
        <begin position="119"/>
        <end position="226"/>
    </location>
</feature>
<organism evidence="8 9">
    <name type="scientific">Fibrobacter succinogenes</name>
    <name type="common">Bacteroides succinogenes</name>
    <dbReference type="NCBI Taxonomy" id="833"/>
    <lineage>
        <taxon>Bacteria</taxon>
        <taxon>Pseudomonadati</taxon>
        <taxon>Fibrobacterota</taxon>
        <taxon>Fibrobacteria</taxon>
        <taxon>Fibrobacterales</taxon>
        <taxon>Fibrobacteraceae</taxon>
        <taxon>Fibrobacter</taxon>
    </lineage>
</organism>
<protein>
    <recommendedName>
        <fullName evidence="10">TldD protein</fullName>
    </recommendedName>
</protein>
<sequence>MNPEVAVKIFEAGKSAGADFVEIFEEETRSSSLGLKDRQIETATAGTEYGIGVRLLYGTEVLYGFTSDDSEEALVKLVKTLAFGRIAAAAGAEGSAARPFEFAPEKRICDFNTAAYKDPRVLGQAMKQDFLFRADKAARALSPKIAQVGASVTDSCTSISLLNSEGLHLEMTRGRLRVNVNVTATDGTERLTTHEAPGALGGYELLANYSPEALATECGERVLRMLDAGYITGGQMPVVMGNGFGGVIFHEACGHPLETESIRRNASPFCGKLGEAIGQPCLTAIDDGTMDGVWGSLKYDDEGTPTQRTTLIENGILKTYMSDRVGAMEVGVARTGSARRESYKYAPVSRMRNTFIAPGKDTLDSMIASVDNGLYAARMAGGSVNPATGEFNFAVDEGYVIRNGKICEPVRGATLIGKGHEIMPRISMVGTDFEQAAGVCGASSGHVPVTVGQPSIKVDQILVGGR</sequence>
<accession>A0A380S8V0</accession>
<gene>
    <name evidence="8" type="ORF">SAMN05661053_2758</name>
</gene>
<feature type="domain" description="Metalloprotease TldD/E C-terminal" evidence="6">
    <location>
        <begin position="234"/>
        <end position="465"/>
    </location>
</feature>
<dbReference type="EMBL" id="UHJL01000005">
    <property type="protein sequence ID" value="SUQ25954.1"/>
    <property type="molecule type" value="Genomic_DNA"/>
</dbReference>
<evidence type="ECO:0000313" key="9">
    <source>
        <dbReference type="Proteomes" id="UP000255423"/>
    </source>
</evidence>
<dbReference type="InterPro" id="IPR025502">
    <property type="entry name" value="TldD"/>
</dbReference>
<evidence type="ECO:0000259" key="7">
    <source>
        <dbReference type="Pfam" id="PF19290"/>
    </source>
</evidence>
<dbReference type="InterPro" id="IPR045569">
    <property type="entry name" value="Metalloprtase-TldD/E_C"/>
</dbReference>
<keyword evidence="4" id="KW-0482">Metalloprotease</keyword>